<dbReference type="InterPro" id="IPR029057">
    <property type="entry name" value="PRTase-like"/>
</dbReference>
<keyword evidence="2" id="KW-0328">Glycosyltransferase</keyword>
<gene>
    <name evidence="2" type="ORF">E1163_03945</name>
</gene>
<dbReference type="RefSeq" id="WP_155169699.1">
    <property type="nucleotide sequence ID" value="NZ_BAAAFL010000010.1"/>
</dbReference>
<feature type="domain" description="Phosphoribosyltransferase" evidence="1">
    <location>
        <begin position="10"/>
        <end position="211"/>
    </location>
</feature>
<dbReference type="InterPro" id="IPR050137">
    <property type="entry name" value="PyrR_bifunctional"/>
</dbReference>
<sequence length="214" mass="23719">MLKILNQSNSVANHFLYEMRHLEIQKDRAKFRNNLRRLGAVMAYEISRTLSYKKETVTTPLGTMEVDLLAEQPILVSILRAALPFSDGFLETFDQADVGFVGAYRKEEGEEIGVNFEYMATPSLDNKVVIIVDPMLATGKSIIESINHLLNNGKPSHIHIAAAVAAPEGIDYISRMLKVEHTIWTGALDEKLNSKSYIVPGLGDAGDLCFGPKL</sequence>
<dbReference type="Proteomes" id="UP000798808">
    <property type="component" value="Unassembled WGS sequence"/>
</dbReference>
<dbReference type="Gene3D" id="3.40.50.2020">
    <property type="match status" value="1"/>
</dbReference>
<accession>A0ABW9RJ41</accession>
<dbReference type="NCBIfam" id="NF001097">
    <property type="entry name" value="PRK00129.1"/>
    <property type="match status" value="1"/>
</dbReference>
<evidence type="ECO:0000313" key="2">
    <source>
        <dbReference type="EMBL" id="MTI24092.1"/>
    </source>
</evidence>
<dbReference type="SUPFAM" id="SSF53271">
    <property type="entry name" value="PRTase-like"/>
    <property type="match status" value="1"/>
</dbReference>
<dbReference type="GO" id="GO:0004845">
    <property type="term" value="F:uracil phosphoribosyltransferase activity"/>
    <property type="evidence" value="ECO:0007669"/>
    <property type="project" value="UniProtKB-EC"/>
</dbReference>
<dbReference type="PANTHER" id="PTHR11608">
    <property type="entry name" value="BIFUNCTIONAL PROTEIN PYRR"/>
    <property type="match status" value="1"/>
</dbReference>
<proteinExistence type="predicted"/>
<reference evidence="2 3" key="1">
    <citation type="submission" date="2019-02" db="EMBL/GenBank/DDBJ databases">
        <authorList>
            <person name="Goldberg S.R."/>
            <person name="Haltli B.A."/>
            <person name="Correa H."/>
            <person name="Russell K.G."/>
        </authorList>
    </citation>
    <scope>NUCLEOTIDE SEQUENCE [LARGE SCALE GENOMIC DNA]</scope>
    <source>
        <strain evidence="2 3">JCM 16186</strain>
    </source>
</reference>
<comment type="caution">
    <text evidence="2">The sequence shown here is derived from an EMBL/GenBank/DDBJ whole genome shotgun (WGS) entry which is preliminary data.</text>
</comment>
<dbReference type="PANTHER" id="PTHR11608:SF0">
    <property type="entry name" value="BIFUNCTIONAL PROTEIN PYRR"/>
    <property type="match status" value="1"/>
</dbReference>
<evidence type="ECO:0000313" key="3">
    <source>
        <dbReference type="Proteomes" id="UP000798808"/>
    </source>
</evidence>
<evidence type="ECO:0000259" key="1">
    <source>
        <dbReference type="Pfam" id="PF14681"/>
    </source>
</evidence>
<name>A0ABW9RJ41_9BACT</name>
<dbReference type="Pfam" id="PF14681">
    <property type="entry name" value="UPRTase"/>
    <property type="match status" value="1"/>
</dbReference>
<dbReference type="EMBL" id="SMLW01000363">
    <property type="protein sequence ID" value="MTI24092.1"/>
    <property type="molecule type" value="Genomic_DNA"/>
</dbReference>
<organism evidence="2 3">
    <name type="scientific">Fulvivirga kasyanovii</name>
    <dbReference type="NCBI Taxonomy" id="396812"/>
    <lineage>
        <taxon>Bacteria</taxon>
        <taxon>Pseudomonadati</taxon>
        <taxon>Bacteroidota</taxon>
        <taxon>Cytophagia</taxon>
        <taxon>Cytophagales</taxon>
        <taxon>Fulvivirgaceae</taxon>
        <taxon>Fulvivirga</taxon>
    </lineage>
</organism>
<dbReference type="CDD" id="cd06223">
    <property type="entry name" value="PRTases_typeI"/>
    <property type="match status" value="1"/>
</dbReference>
<protein>
    <submittedName>
        <fullName evidence="2">Uracil phosphoribosyltransferase</fullName>
        <ecNumber evidence="2">2.4.2.9</ecNumber>
    </submittedName>
</protein>
<keyword evidence="3" id="KW-1185">Reference proteome</keyword>
<dbReference type="InterPro" id="IPR000836">
    <property type="entry name" value="PRTase_dom"/>
</dbReference>
<keyword evidence="2" id="KW-0808">Transferase</keyword>
<dbReference type="EC" id="2.4.2.9" evidence="2"/>